<feature type="transmembrane region" description="Helical" evidence="1">
    <location>
        <begin position="21"/>
        <end position="44"/>
    </location>
</feature>
<dbReference type="PANTHER" id="PTHR30590:SF2">
    <property type="entry name" value="INNER MEMBRANE PROTEIN"/>
    <property type="match status" value="1"/>
</dbReference>
<evidence type="ECO:0000313" key="3">
    <source>
        <dbReference type="EMBL" id="KIY23257.1"/>
    </source>
</evidence>
<dbReference type="InterPro" id="IPR007349">
    <property type="entry name" value="DUF418"/>
</dbReference>
<sequence>MRRKMESNGEASGRIVSIDRMRGFSLLGILLVNMISFHSPYFSIDPETWWNGNINVFTYRFIDVWIQASFYPLFAMLFGYGLVILRERILDKGLKFTPFVVRRLSLLLLIGCLHAFLIWEGDILITYAVCGFVFLFFLGWSAKRLMIAGLVIYIVPNVFLVWMLGAASAVEGGAAFSMYDAQAAKQAMTVYQTGSFAEVTEQRMTEWYKNNNLTGLFFYLITILPLFLIGAGAAKMRLFEQVHRNKKKIGAFAAGLAAIGLLIKFVPYLYGRTYWTDYAQDIFGGAMLAMAYALIIALLSESRKMDRVLYPLEAAGRLSISNYLFQSIFSTMVFYSYGLGYYGDVSIFAGTMLALSIYASQLAFSSWWLKRFYFGPVEWLWRSGSYLHIQKFKKPPGI</sequence>
<dbReference type="Proteomes" id="UP000032512">
    <property type="component" value="Unassembled WGS sequence"/>
</dbReference>
<evidence type="ECO:0000259" key="2">
    <source>
        <dbReference type="Pfam" id="PF04235"/>
    </source>
</evidence>
<feature type="transmembrane region" description="Helical" evidence="1">
    <location>
        <begin position="216"/>
        <end position="238"/>
    </location>
</feature>
<keyword evidence="1" id="KW-0812">Transmembrane</keyword>
<feature type="transmembrane region" description="Helical" evidence="1">
    <location>
        <begin position="123"/>
        <end position="140"/>
    </location>
</feature>
<comment type="caution">
    <text evidence="3">The sequence shown here is derived from an EMBL/GenBank/DDBJ whole genome shotgun (WGS) entry which is preliminary data.</text>
</comment>
<dbReference type="PATRIC" id="fig|285983.3.peg.2830"/>
<dbReference type="InterPro" id="IPR052529">
    <property type="entry name" value="Bact_Transport_Assoc"/>
</dbReference>
<feature type="transmembrane region" description="Helical" evidence="1">
    <location>
        <begin position="64"/>
        <end position="84"/>
    </location>
</feature>
<accession>A0A0D6ZCJ9</accession>
<feature type="transmembrane region" description="Helical" evidence="1">
    <location>
        <begin position="282"/>
        <end position="299"/>
    </location>
</feature>
<dbReference type="AlphaFoldDB" id="A0A0D6ZCJ9"/>
<reference evidence="3 4" key="1">
    <citation type="submission" date="2015-01" db="EMBL/GenBank/DDBJ databases">
        <title>Draft genome sequences of the supercritical CO2 tolerant bacteria Bacillus subterraneus MITOT1 and Bacillus cereus MIT0214.</title>
        <authorList>
            <person name="Peet K.C."/>
            <person name="Thompson J.R."/>
        </authorList>
    </citation>
    <scope>NUCLEOTIDE SEQUENCE [LARGE SCALE GENOMIC DNA]</scope>
    <source>
        <strain evidence="3 4">MITOT1</strain>
    </source>
</reference>
<dbReference type="Pfam" id="PF04235">
    <property type="entry name" value="DUF418"/>
    <property type="match status" value="1"/>
</dbReference>
<feature type="domain" description="DUF418" evidence="2">
    <location>
        <begin position="233"/>
        <end position="387"/>
    </location>
</feature>
<keyword evidence="1" id="KW-1133">Transmembrane helix</keyword>
<feature type="transmembrane region" description="Helical" evidence="1">
    <location>
        <begin position="320"/>
        <end position="339"/>
    </location>
</feature>
<name>A0A0D6ZCJ9_9BACI</name>
<feature type="transmembrane region" description="Helical" evidence="1">
    <location>
        <begin position="147"/>
        <end position="170"/>
    </location>
</feature>
<feature type="transmembrane region" description="Helical" evidence="1">
    <location>
        <begin position="345"/>
        <end position="364"/>
    </location>
</feature>
<dbReference type="EMBL" id="JXIQ01000021">
    <property type="protein sequence ID" value="KIY23257.1"/>
    <property type="molecule type" value="Genomic_DNA"/>
</dbReference>
<proteinExistence type="predicted"/>
<keyword evidence="4" id="KW-1185">Reference proteome</keyword>
<protein>
    <recommendedName>
        <fullName evidence="2">DUF418 domain-containing protein</fullName>
    </recommendedName>
</protein>
<gene>
    <name evidence="3" type="ORF">UB32_03920</name>
</gene>
<dbReference type="PANTHER" id="PTHR30590">
    <property type="entry name" value="INNER MEMBRANE PROTEIN"/>
    <property type="match status" value="1"/>
</dbReference>
<keyword evidence="1" id="KW-0472">Membrane</keyword>
<feature type="transmembrane region" description="Helical" evidence="1">
    <location>
        <begin position="250"/>
        <end position="270"/>
    </location>
</feature>
<organism evidence="3 4">
    <name type="scientific">Mesobacillus subterraneus</name>
    <dbReference type="NCBI Taxonomy" id="285983"/>
    <lineage>
        <taxon>Bacteria</taxon>
        <taxon>Bacillati</taxon>
        <taxon>Bacillota</taxon>
        <taxon>Bacilli</taxon>
        <taxon>Bacillales</taxon>
        <taxon>Bacillaceae</taxon>
        <taxon>Mesobacillus</taxon>
    </lineage>
</organism>
<feature type="transmembrane region" description="Helical" evidence="1">
    <location>
        <begin position="96"/>
        <end position="117"/>
    </location>
</feature>
<evidence type="ECO:0000256" key="1">
    <source>
        <dbReference type="SAM" id="Phobius"/>
    </source>
</evidence>
<evidence type="ECO:0000313" key="4">
    <source>
        <dbReference type="Proteomes" id="UP000032512"/>
    </source>
</evidence>